<proteinExistence type="inferred from homology"/>
<organism evidence="5 6">
    <name type="scientific">Adiantum capillus-veneris</name>
    <name type="common">Maidenhair fern</name>
    <dbReference type="NCBI Taxonomy" id="13818"/>
    <lineage>
        <taxon>Eukaryota</taxon>
        <taxon>Viridiplantae</taxon>
        <taxon>Streptophyta</taxon>
        <taxon>Embryophyta</taxon>
        <taxon>Tracheophyta</taxon>
        <taxon>Polypodiopsida</taxon>
        <taxon>Polypodiidae</taxon>
        <taxon>Polypodiales</taxon>
        <taxon>Pteridineae</taxon>
        <taxon>Pteridaceae</taxon>
        <taxon>Vittarioideae</taxon>
        <taxon>Adiantum</taxon>
    </lineage>
</organism>
<dbReference type="InterPro" id="IPR020084">
    <property type="entry name" value="NUDIX_hydrolase_CS"/>
</dbReference>
<name>A0A9D4UPU3_ADICA</name>
<evidence type="ECO:0000259" key="4">
    <source>
        <dbReference type="PROSITE" id="PS51462"/>
    </source>
</evidence>
<keyword evidence="2" id="KW-0479">Metal-binding</keyword>
<dbReference type="InterPro" id="IPR015797">
    <property type="entry name" value="NUDIX_hydrolase-like_dom_sf"/>
</dbReference>
<evidence type="ECO:0000313" key="5">
    <source>
        <dbReference type="EMBL" id="KAI5071367.1"/>
    </source>
</evidence>
<gene>
    <name evidence="5" type="ORF">GOP47_0013618</name>
</gene>
<dbReference type="Pfam" id="PF00293">
    <property type="entry name" value="NUDIX"/>
    <property type="match status" value="1"/>
</dbReference>
<dbReference type="PRINTS" id="PR01356">
    <property type="entry name" value="GFGPROTEIN"/>
</dbReference>
<dbReference type="Proteomes" id="UP000886520">
    <property type="component" value="Chromosome 13"/>
</dbReference>
<dbReference type="GO" id="GO:0047631">
    <property type="term" value="F:ADP-ribose diphosphatase activity"/>
    <property type="evidence" value="ECO:0007669"/>
    <property type="project" value="TreeGrafter"/>
</dbReference>
<dbReference type="OrthoDB" id="447842at2759"/>
<dbReference type="PROSITE" id="PS00893">
    <property type="entry name" value="NUDIX_BOX"/>
    <property type="match status" value="1"/>
</dbReference>
<evidence type="ECO:0000256" key="1">
    <source>
        <dbReference type="ARBA" id="ARBA00005582"/>
    </source>
</evidence>
<dbReference type="FunFam" id="3.90.79.10:FF:000015">
    <property type="entry name" value="Nudix hydrolase 8"/>
    <property type="match status" value="1"/>
</dbReference>
<evidence type="ECO:0000256" key="2">
    <source>
        <dbReference type="ARBA" id="ARBA00022723"/>
    </source>
</evidence>
<dbReference type="InterPro" id="IPR040618">
    <property type="entry name" value="Pre-Nudix"/>
</dbReference>
<dbReference type="GO" id="GO:0035529">
    <property type="term" value="F:NADH pyrophosphatase activity"/>
    <property type="evidence" value="ECO:0007669"/>
    <property type="project" value="TreeGrafter"/>
</dbReference>
<dbReference type="SUPFAM" id="SSF55811">
    <property type="entry name" value="Nudix"/>
    <property type="match status" value="1"/>
</dbReference>
<evidence type="ECO:0000256" key="3">
    <source>
        <dbReference type="ARBA" id="ARBA00022801"/>
    </source>
</evidence>
<dbReference type="InterPro" id="IPR000086">
    <property type="entry name" value="NUDIX_hydrolase_dom"/>
</dbReference>
<dbReference type="GO" id="GO:0046872">
    <property type="term" value="F:metal ion binding"/>
    <property type="evidence" value="ECO:0007669"/>
    <property type="project" value="UniProtKB-KW"/>
</dbReference>
<accession>A0A9D4UPU3</accession>
<evidence type="ECO:0000313" key="6">
    <source>
        <dbReference type="Proteomes" id="UP000886520"/>
    </source>
</evidence>
<dbReference type="EMBL" id="JABFUD020000013">
    <property type="protein sequence ID" value="KAI5071367.1"/>
    <property type="molecule type" value="Genomic_DNA"/>
</dbReference>
<dbReference type="GO" id="GO:0051287">
    <property type="term" value="F:NAD binding"/>
    <property type="evidence" value="ECO:0007669"/>
    <property type="project" value="TreeGrafter"/>
</dbReference>
<dbReference type="PROSITE" id="PS51462">
    <property type="entry name" value="NUDIX"/>
    <property type="match status" value="1"/>
</dbReference>
<dbReference type="CDD" id="cd04670">
    <property type="entry name" value="NUDIX_ASFGF2_Nudt6"/>
    <property type="match status" value="1"/>
</dbReference>
<dbReference type="Gene3D" id="3.90.79.10">
    <property type="entry name" value="Nucleoside Triphosphate Pyrophosphohydrolase"/>
    <property type="match status" value="1"/>
</dbReference>
<feature type="domain" description="Nudix hydrolase" evidence="4">
    <location>
        <begin position="181"/>
        <end position="315"/>
    </location>
</feature>
<protein>
    <recommendedName>
        <fullName evidence="4">Nudix hydrolase domain-containing protein</fullName>
    </recommendedName>
</protein>
<dbReference type="PANTHER" id="PTHR13994">
    <property type="entry name" value="NUDIX HYDROLASE RELATED"/>
    <property type="match status" value="1"/>
</dbReference>
<dbReference type="Pfam" id="PF18290">
    <property type="entry name" value="Nudix_hydro"/>
    <property type="match status" value="1"/>
</dbReference>
<comment type="caution">
    <text evidence="5">The sequence shown here is derived from an EMBL/GenBank/DDBJ whole genome shotgun (WGS) entry which is preliminary data.</text>
</comment>
<dbReference type="InterPro" id="IPR003293">
    <property type="entry name" value="Nudix_hydrolase6-like"/>
</dbReference>
<comment type="similarity">
    <text evidence="1">Belongs to the Nudix hydrolase family.</text>
</comment>
<reference evidence="5" key="1">
    <citation type="submission" date="2021-01" db="EMBL/GenBank/DDBJ databases">
        <title>Adiantum capillus-veneris genome.</title>
        <authorList>
            <person name="Fang Y."/>
            <person name="Liao Q."/>
        </authorList>
    </citation>
    <scope>NUCLEOTIDE SEQUENCE</scope>
    <source>
        <strain evidence="5">H3</strain>
        <tissue evidence="5">Leaf</tissue>
    </source>
</reference>
<keyword evidence="3" id="KW-0378">Hydrolase</keyword>
<dbReference type="PANTHER" id="PTHR13994:SF13">
    <property type="entry name" value="FI03680P"/>
    <property type="match status" value="1"/>
</dbReference>
<dbReference type="AlphaFoldDB" id="A0A9D4UPU3"/>
<dbReference type="Gene3D" id="3.40.630.30">
    <property type="match status" value="1"/>
</dbReference>
<sequence length="344" mass="38326">MAALEPAIAVTAAATSSSSCLRNFSHSALTPKAGNFVCQAQPTPERSLILDKQSSLYNVIYLSQQGELLDKTGFSSRIGNGGLSEKASLLQAKEDCYDGVIIDPHSLPINMEEFVASLRLSLSHWKVQGKRGVWLQLPSRLAEYVPVVVKEGFQYHHAEPQYIMMTHWIPDSPCTLPPNASHQVGIGAFVMNENREVLAVQEKNGPLRGSGVWKMPTGLINQGEDLCCGAVREVKEETGVETEFLQVVSFRHGHHVSFSKSDLYFTCVLRPLSCNIILQDNEIEAAKWIPLQEFQSQSFFRESNARQKMLELCVACFDGEYTGFKARKLHSSSLAQPTQYFFHQ</sequence>
<keyword evidence="6" id="KW-1185">Reference proteome</keyword>
<dbReference type="FunFam" id="3.40.630.30:FF:000016">
    <property type="entry name" value="nudix hydrolase 2"/>
    <property type="match status" value="1"/>
</dbReference>